<accession>A0A371ECQ1</accession>
<dbReference type="OrthoDB" id="999762at2759"/>
<comment type="caution">
    <text evidence="1">The sequence shown here is derived from an EMBL/GenBank/DDBJ whole genome shotgun (WGS) entry which is preliminary data.</text>
</comment>
<sequence length="138" mass="15776">MASNTQLFKTREARPSQAVNEVGAIDHLRLENQLTELTSLVRQLAVGQYQLKIPRRVCRICTSVEFKAEKEYSLSMWNANSNKEMEMGVNLLEPRRVCFRIGVGSTLWSAMKSGPKMSVLEIIRFSQDELESVIRRLS</sequence>
<protein>
    <submittedName>
        <fullName evidence="1">Uncharacterized protein</fullName>
    </submittedName>
</protein>
<feature type="non-terminal residue" evidence="1">
    <location>
        <position position="1"/>
    </location>
</feature>
<dbReference type="Proteomes" id="UP000257109">
    <property type="component" value="Unassembled WGS sequence"/>
</dbReference>
<proteinExistence type="predicted"/>
<dbReference type="EMBL" id="QJKJ01014691">
    <property type="protein sequence ID" value="RDX63811.1"/>
    <property type="molecule type" value="Genomic_DNA"/>
</dbReference>
<keyword evidence="2" id="KW-1185">Reference proteome</keyword>
<evidence type="ECO:0000313" key="2">
    <source>
        <dbReference type="Proteomes" id="UP000257109"/>
    </source>
</evidence>
<gene>
    <name evidence="1" type="ORF">CR513_57710</name>
</gene>
<name>A0A371ECQ1_MUCPR</name>
<evidence type="ECO:0000313" key="1">
    <source>
        <dbReference type="EMBL" id="RDX63811.1"/>
    </source>
</evidence>
<dbReference type="AlphaFoldDB" id="A0A371ECQ1"/>
<reference evidence="1" key="1">
    <citation type="submission" date="2018-05" db="EMBL/GenBank/DDBJ databases">
        <title>Draft genome of Mucuna pruriens seed.</title>
        <authorList>
            <person name="Nnadi N.E."/>
            <person name="Vos R."/>
            <person name="Hasami M.H."/>
            <person name="Devisetty U.K."/>
            <person name="Aguiy J.C."/>
        </authorList>
    </citation>
    <scope>NUCLEOTIDE SEQUENCE [LARGE SCALE GENOMIC DNA]</scope>
    <source>
        <strain evidence="1">JCA_2017</strain>
    </source>
</reference>
<organism evidence="1 2">
    <name type="scientific">Mucuna pruriens</name>
    <name type="common">Velvet bean</name>
    <name type="synonym">Dolichos pruriens</name>
    <dbReference type="NCBI Taxonomy" id="157652"/>
    <lineage>
        <taxon>Eukaryota</taxon>
        <taxon>Viridiplantae</taxon>
        <taxon>Streptophyta</taxon>
        <taxon>Embryophyta</taxon>
        <taxon>Tracheophyta</taxon>
        <taxon>Spermatophyta</taxon>
        <taxon>Magnoliopsida</taxon>
        <taxon>eudicotyledons</taxon>
        <taxon>Gunneridae</taxon>
        <taxon>Pentapetalae</taxon>
        <taxon>rosids</taxon>
        <taxon>fabids</taxon>
        <taxon>Fabales</taxon>
        <taxon>Fabaceae</taxon>
        <taxon>Papilionoideae</taxon>
        <taxon>50 kb inversion clade</taxon>
        <taxon>NPAAA clade</taxon>
        <taxon>indigoferoid/millettioid clade</taxon>
        <taxon>Phaseoleae</taxon>
        <taxon>Mucuna</taxon>
    </lineage>
</organism>